<dbReference type="InterPro" id="IPR000073">
    <property type="entry name" value="AB_hydrolase_1"/>
</dbReference>
<accession>A0ABQ2VRK4</accession>
<feature type="domain" description="AB hydrolase-1" evidence="2">
    <location>
        <begin position="31"/>
        <end position="279"/>
    </location>
</feature>
<feature type="region of interest" description="Disordered" evidence="1">
    <location>
        <begin position="168"/>
        <end position="189"/>
    </location>
</feature>
<gene>
    <name evidence="3" type="ORF">GCM10015535_03400</name>
</gene>
<sequence length="302" mass="32407">MADRTVPERTGHLKVPGATLYYEVRGEGPLLLMMPGGSGDAGLYDRMAEQLADRWTVAAFDPRGYSRSLLDGAPEGQQVAVQSEDIRRLIGLLSPDGGPVTVFGSSSSAVVALDLLARHPERLHQVVAHEPPLVELMPDPERGRKLFAAVRESFREGGVAAAMTTMTEGLTDPEAEPPAGGERRAAPEPTVREAEAFQRMRDNLPVFLEHVLCSFSGWVPDLAALRRAAGQLVIGVGRDSRTLLTALPGARLADETGGRLVEFPGGHTGCVEDPEAFAERLRAVLLDRTLQGAHGRPLDSGR</sequence>
<evidence type="ECO:0000259" key="2">
    <source>
        <dbReference type="Pfam" id="PF12697"/>
    </source>
</evidence>
<dbReference type="EMBL" id="BMTF01000001">
    <property type="protein sequence ID" value="GGV74509.1"/>
    <property type="molecule type" value="Genomic_DNA"/>
</dbReference>
<comment type="caution">
    <text evidence="3">The sequence shown here is derived from an EMBL/GenBank/DDBJ whole genome shotgun (WGS) entry which is preliminary data.</text>
</comment>
<dbReference type="GO" id="GO:0016787">
    <property type="term" value="F:hydrolase activity"/>
    <property type="evidence" value="ECO:0007669"/>
    <property type="project" value="UniProtKB-KW"/>
</dbReference>
<reference evidence="4" key="1">
    <citation type="journal article" date="2019" name="Int. J. Syst. Evol. Microbiol.">
        <title>The Global Catalogue of Microorganisms (GCM) 10K type strain sequencing project: providing services to taxonomists for standard genome sequencing and annotation.</title>
        <authorList>
            <consortium name="The Broad Institute Genomics Platform"/>
            <consortium name="The Broad Institute Genome Sequencing Center for Infectious Disease"/>
            <person name="Wu L."/>
            <person name="Ma J."/>
        </authorList>
    </citation>
    <scope>NUCLEOTIDE SEQUENCE [LARGE SCALE GENOMIC DNA]</scope>
    <source>
        <strain evidence="4">JCM 4376</strain>
    </source>
</reference>
<proteinExistence type="predicted"/>
<dbReference type="SUPFAM" id="SSF53474">
    <property type="entry name" value="alpha/beta-Hydrolases"/>
    <property type="match status" value="1"/>
</dbReference>
<keyword evidence="3" id="KW-0378">Hydrolase</keyword>
<evidence type="ECO:0000313" key="4">
    <source>
        <dbReference type="Proteomes" id="UP000660675"/>
    </source>
</evidence>
<keyword evidence="4" id="KW-1185">Reference proteome</keyword>
<name>A0ABQ2VRK4_9ACTN</name>
<evidence type="ECO:0000256" key="1">
    <source>
        <dbReference type="SAM" id="MobiDB-lite"/>
    </source>
</evidence>
<dbReference type="Gene3D" id="3.40.50.1820">
    <property type="entry name" value="alpha/beta hydrolase"/>
    <property type="match status" value="1"/>
</dbReference>
<dbReference type="RefSeq" id="WP_189540171.1">
    <property type="nucleotide sequence ID" value="NZ_BMTF01000001.1"/>
</dbReference>
<dbReference type="Pfam" id="PF12697">
    <property type="entry name" value="Abhydrolase_6"/>
    <property type="match status" value="1"/>
</dbReference>
<dbReference type="InterPro" id="IPR029058">
    <property type="entry name" value="AB_hydrolase_fold"/>
</dbReference>
<dbReference type="Proteomes" id="UP000660675">
    <property type="component" value="Unassembled WGS sequence"/>
</dbReference>
<organism evidence="3 4">
    <name type="scientific">Streptomyces gelaticus</name>
    <dbReference type="NCBI Taxonomy" id="285446"/>
    <lineage>
        <taxon>Bacteria</taxon>
        <taxon>Bacillati</taxon>
        <taxon>Actinomycetota</taxon>
        <taxon>Actinomycetes</taxon>
        <taxon>Kitasatosporales</taxon>
        <taxon>Streptomycetaceae</taxon>
        <taxon>Streptomyces</taxon>
    </lineage>
</organism>
<protein>
    <submittedName>
        <fullName evidence="3">Hydrolase</fullName>
    </submittedName>
</protein>
<evidence type="ECO:0000313" key="3">
    <source>
        <dbReference type="EMBL" id="GGV74509.1"/>
    </source>
</evidence>